<keyword evidence="1" id="KW-0805">Transcription regulation</keyword>
<dbReference type="PROSITE" id="PS50977">
    <property type="entry name" value="HTH_TETR_2"/>
    <property type="match status" value="1"/>
</dbReference>
<evidence type="ECO:0000256" key="4">
    <source>
        <dbReference type="PROSITE-ProRule" id="PRU00335"/>
    </source>
</evidence>
<name>A0ABQ3AZH3_9ACTN</name>
<evidence type="ECO:0000256" key="2">
    <source>
        <dbReference type="ARBA" id="ARBA00023125"/>
    </source>
</evidence>
<proteinExistence type="predicted"/>
<dbReference type="InterPro" id="IPR009057">
    <property type="entry name" value="Homeodomain-like_sf"/>
</dbReference>
<feature type="DNA-binding region" description="H-T-H motif" evidence="4">
    <location>
        <begin position="31"/>
        <end position="50"/>
    </location>
</feature>
<sequence length="215" mass="23571">MSRQERSIRTRAAILEAAARLFNEFGYEATTIGVLTERIGLTRGGLYFHFTSKEQLARGVLDEAVTVEGLRPQALKLQEWVDLALLIAYRLPREPILGAAIQLSVDPTVRGLFGTRWPDWIALQTEMLAEAKQRGEVLPHIDPATLARLFVGAWTGVQLVTGTLENRTLPDEISSLLDLLLPSVASDAVRTTLDTSPSRAVHLLAQARGSGDTCD</sequence>
<evidence type="ECO:0000256" key="1">
    <source>
        <dbReference type="ARBA" id="ARBA00023015"/>
    </source>
</evidence>
<protein>
    <submittedName>
        <fullName evidence="6">Gamma-butyrolactone-binding protein</fullName>
    </submittedName>
</protein>
<dbReference type="PANTHER" id="PTHR47506:SF1">
    <property type="entry name" value="HTH-TYPE TRANSCRIPTIONAL REGULATOR YJDC"/>
    <property type="match status" value="1"/>
</dbReference>
<dbReference type="InterPro" id="IPR047923">
    <property type="entry name" value="ArpA-like"/>
</dbReference>
<keyword evidence="2 4" id="KW-0238">DNA-binding</keyword>
<feature type="domain" description="HTH tetR-type" evidence="5">
    <location>
        <begin position="8"/>
        <end position="68"/>
    </location>
</feature>
<dbReference type="InterPro" id="IPR023772">
    <property type="entry name" value="DNA-bd_HTH_TetR-type_CS"/>
</dbReference>
<dbReference type="NCBIfam" id="NF041196">
    <property type="entry name" value="ScbR_bind_reg"/>
    <property type="match status" value="1"/>
</dbReference>
<reference evidence="7" key="1">
    <citation type="journal article" date="2019" name="Int. J. Syst. Evol. Microbiol.">
        <title>The Global Catalogue of Microorganisms (GCM) 10K type strain sequencing project: providing services to taxonomists for standard genome sequencing and annotation.</title>
        <authorList>
            <consortium name="The Broad Institute Genomics Platform"/>
            <consortium name="The Broad Institute Genome Sequencing Center for Infectious Disease"/>
            <person name="Wu L."/>
            <person name="Ma J."/>
        </authorList>
    </citation>
    <scope>NUCLEOTIDE SEQUENCE [LARGE SCALE GENOMIC DNA]</scope>
    <source>
        <strain evidence="7">JCM 4594</strain>
    </source>
</reference>
<dbReference type="PANTHER" id="PTHR47506">
    <property type="entry name" value="TRANSCRIPTIONAL REGULATORY PROTEIN"/>
    <property type="match status" value="1"/>
</dbReference>
<dbReference type="Gene3D" id="1.10.357.10">
    <property type="entry name" value="Tetracycline Repressor, domain 2"/>
    <property type="match status" value="1"/>
</dbReference>
<comment type="caution">
    <text evidence="6">The sequence shown here is derived from an EMBL/GenBank/DDBJ whole genome shotgun (WGS) entry which is preliminary data.</text>
</comment>
<keyword evidence="7" id="KW-1185">Reference proteome</keyword>
<organism evidence="6 7">
    <name type="scientific">Streptomyces xanthochromogenes</name>
    <dbReference type="NCBI Taxonomy" id="67384"/>
    <lineage>
        <taxon>Bacteria</taxon>
        <taxon>Bacillati</taxon>
        <taxon>Actinomycetota</taxon>
        <taxon>Actinomycetes</taxon>
        <taxon>Kitasatosporales</taxon>
        <taxon>Streptomycetaceae</taxon>
        <taxon>Streptomyces</taxon>
    </lineage>
</organism>
<dbReference type="Pfam" id="PF00440">
    <property type="entry name" value="TetR_N"/>
    <property type="match status" value="1"/>
</dbReference>
<dbReference type="RefSeq" id="WP_161245807.1">
    <property type="nucleotide sequence ID" value="NZ_BMUU01000028.1"/>
</dbReference>
<dbReference type="PRINTS" id="PR00455">
    <property type="entry name" value="HTHTETR"/>
</dbReference>
<evidence type="ECO:0000313" key="6">
    <source>
        <dbReference type="EMBL" id="GGY71726.1"/>
    </source>
</evidence>
<dbReference type="PROSITE" id="PS01081">
    <property type="entry name" value="HTH_TETR_1"/>
    <property type="match status" value="1"/>
</dbReference>
<dbReference type="Proteomes" id="UP000600946">
    <property type="component" value="Unassembled WGS sequence"/>
</dbReference>
<dbReference type="EMBL" id="BMUU01000028">
    <property type="protein sequence ID" value="GGY71726.1"/>
    <property type="molecule type" value="Genomic_DNA"/>
</dbReference>
<evidence type="ECO:0000259" key="5">
    <source>
        <dbReference type="PROSITE" id="PS50977"/>
    </source>
</evidence>
<gene>
    <name evidence="6" type="ORF">GCM10010326_77460</name>
</gene>
<dbReference type="InterPro" id="IPR036271">
    <property type="entry name" value="Tet_transcr_reg_TetR-rel_C_sf"/>
</dbReference>
<evidence type="ECO:0000313" key="7">
    <source>
        <dbReference type="Proteomes" id="UP000600946"/>
    </source>
</evidence>
<dbReference type="SUPFAM" id="SSF48498">
    <property type="entry name" value="Tetracyclin repressor-like, C-terminal domain"/>
    <property type="match status" value="1"/>
</dbReference>
<dbReference type="GeneID" id="96295567"/>
<evidence type="ECO:0000256" key="3">
    <source>
        <dbReference type="ARBA" id="ARBA00023163"/>
    </source>
</evidence>
<keyword evidence="3" id="KW-0804">Transcription</keyword>
<dbReference type="SUPFAM" id="SSF46689">
    <property type="entry name" value="Homeodomain-like"/>
    <property type="match status" value="1"/>
</dbReference>
<accession>A0ABQ3AZH3</accession>
<dbReference type="InterPro" id="IPR001647">
    <property type="entry name" value="HTH_TetR"/>
</dbReference>